<feature type="compositionally biased region" description="Pro residues" evidence="1">
    <location>
        <begin position="143"/>
        <end position="163"/>
    </location>
</feature>
<feature type="region of interest" description="Disordered" evidence="1">
    <location>
        <begin position="129"/>
        <end position="163"/>
    </location>
</feature>
<keyword evidence="3" id="KW-1185">Reference proteome</keyword>
<name>A0ABQ0KKR9_MYCNV</name>
<dbReference type="EMBL" id="BCTA01000036">
    <property type="protein sequence ID" value="GAT09741.1"/>
    <property type="molecule type" value="Genomic_DNA"/>
</dbReference>
<dbReference type="Proteomes" id="UP000069773">
    <property type="component" value="Unassembled WGS sequence"/>
</dbReference>
<sequence length="163" mass="15130">MTTFKGVNIAAAVGAGLIGAAIGVAIALSPSALAGGYECVESATGQAPAGAPGAPVCAPLTDMAGVPMALPGPPPVAPPLVPPVVPPPLVPPLVPPPLVPPLVPPPLVPPVAGAPIVGGAPAVVGAPLTEMGGLAGKGKGDPSRPPAPGAPVPGQPTPPGPVT</sequence>
<reference evidence="2 3" key="1">
    <citation type="journal article" date="2016" name="Genome Announc.">
        <title>Draft Genome Sequences of Five Rapidly Growing Mycobacterium Species, M. thermoresistibile, M. fortuitum subsp. acetamidolyticum, M. canariasense, M. brisbanense, and M. novocastrense.</title>
        <authorList>
            <person name="Katahira K."/>
            <person name="Ogura Y."/>
            <person name="Gotoh Y."/>
            <person name="Hayashi T."/>
        </authorList>
    </citation>
    <scope>NUCLEOTIDE SEQUENCE [LARGE SCALE GENOMIC DNA]</scope>
    <source>
        <strain evidence="2 3">JCM18114</strain>
    </source>
</reference>
<evidence type="ECO:0000313" key="2">
    <source>
        <dbReference type="EMBL" id="GAT09741.1"/>
    </source>
</evidence>
<organism evidence="2 3">
    <name type="scientific">Mycolicibacterium novocastrense</name>
    <name type="common">Mycobacterium novocastrense</name>
    <dbReference type="NCBI Taxonomy" id="59813"/>
    <lineage>
        <taxon>Bacteria</taxon>
        <taxon>Bacillati</taxon>
        <taxon>Actinomycetota</taxon>
        <taxon>Actinomycetes</taxon>
        <taxon>Mycobacteriales</taxon>
        <taxon>Mycobacteriaceae</taxon>
        <taxon>Mycolicibacterium</taxon>
    </lineage>
</organism>
<proteinExistence type="predicted"/>
<protein>
    <submittedName>
        <fullName evidence="2">Protein ORF34</fullName>
    </submittedName>
</protein>
<accession>A0ABQ0KKR9</accession>
<gene>
    <name evidence="2" type="ORF">RMCN_2874</name>
</gene>
<evidence type="ECO:0000313" key="3">
    <source>
        <dbReference type="Proteomes" id="UP000069773"/>
    </source>
</evidence>
<evidence type="ECO:0000256" key="1">
    <source>
        <dbReference type="SAM" id="MobiDB-lite"/>
    </source>
</evidence>
<comment type="caution">
    <text evidence="2">The sequence shown here is derived from an EMBL/GenBank/DDBJ whole genome shotgun (WGS) entry which is preliminary data.</text>
</comment>
<dbReference type="RefSeq" id="WP_082680637.1">
    <property type="nucleotide sequence ID" value="NZ_BCTA01000036.1"/>
</dbReference>